<dbReference type="InterPro" id="IPR052746">
    <property type="entry name" value="MlaB_ABC_Transporter"/>
</dbReference>
<dbReference type="InterPro" id="IPR058548">
    <property type="entry name" value="MlaB-like_STAS"/>
</dbReference>
<keyword evidence="3" id="KW-1185">Reference proteome</keyword>
<dbReference type="Pfam" id="PF13466">
    <property type="entry name" value="STAS_2"/>
    <property type="match status" value="1"/>
</dbReference>
<proteinExistence type="predicted"/>
<sequence>MEAKSGTITLGESVDIRQIEQLHNELNEDIEQNDSLIVDCSQVQSIDTAGLQLIIACQQKYVKQNKTFQIINATPVVICTLELLGISLSSKKGYIASKKAS</sequence>
<comment type="caution">
    <text evidence="2">The sequence shown here is derived from an EMBL/GenBank/DDBJ whole genome shotgun (WGS) entry which is preliminary data.</text>
</comment>
<protein>
    <submittedName>
        <fullName evidence="2">STAS domain-containing protein</fullName>
    </submittedName>
</protein>
<dbReference type="Gene3D" id="3.30.750.24">
    <property type="entry name" value="STAS domain"/>
    <property type="match status" value="1"/>
</dbReference>
<dbReference type="AlphaFoldDB" id="A0A853I3C2"/>
<gene>
    <name evidence="2" type="ORF">H0A36_08195</name>
</gene>
<reference evidence="2 3" key="1">
    <citation type="submission" date="2020-07" db="EMBL/GenBank/DDBJ databases">
        <title>Endozoicomonas sp. nov., isolated from sediment.</title>
        <authorList>
            <person name="Gu T."/>
        </authorList>
    </citation>
    <scope>NUCLEOTIDE SEQUENCE [LARGE SCALE GENOMIC DNA]</scope>
    <source>
        <strain evidence="2 3">SM1973</strain>
    </source>
</reference>
<evidence type="ECO:0000313" key="3">
    <source>
        <dbReference type="Proteomes" id="UP000569732"/>
    </source>
</evidence>
<evidence type="ECO:0000259" key="1">
    <source>
        <dbReference type="PROSITE" id="PS50801"/>
    </source>
</evidence>
<evidence type="ECO:0000313" key="2">
    <source>
        <dbReference type="EMBL" id="NYZ65992.1"/>
    </source>
</evidence>
<feature type="domain" description="STAS" evidence="1">
    <location>
        <begin position="8"/>
        <end position="101"/>
    </location>
</feature>
<dbReference type="PANTHER" id="PTHR35849:SF2">
    <property type="entry name" value="BLR2341 PROTEIN"/>
    <property type="match status" value="1"/>
</dbReference>
<dbReference type="CDD" id="cd07043">
    <property type="entry name" value="STAS_anti-anti-sigma_factors"/>
    <property type="match status" value="1"/>
</dbReference>
<dbReference type="RefSeq" id="WP_180568020.1">
    <property type="nucleotide sequence ID" value="NZ_JACCKB010000009.1"/>
</dbReference>
<dbReference type="InterPro" id="IPR002645">
    <property type="entry name" value="STAS_dom"/>
</dbReference>
<organism evidence="2 3">
    <name type="scientific">Spartinivicinus marinus</name>
    <dbReference type="NCBI Taxonomy" id="2994442"/>
    <lineage>
        <taxon>Bacteria</taxon>
        <taxon>Pseudomonadati</taxon>
        <taxon>Pseudomonadota</taxon>
        <taxon>Gammaproteobacteria</taxon>
        <taxon>Oceanospirillales</taxon>
        <taxon>Zooshikellaceae</taxon>
        <taxon>Spartinivicinus</taxon>
    </lineage>
</organism>
<dbReference type="Proteomes" id="UP000569732">
    <property type="component" value="Unassembled WGS sequence"/>
</dbReference>
<dbReference type="EMBL" id="JACCKB010000009">
    <property type="protein sequence ID" value="NYZ65992.1"/>
    <property type="molecule type" value="Genomic_DNA"/>
</dbReference>
<dbReference type="PROSITE" id="PS50801">
    <property type="entry name" value="STAS"/>
    <property type="match status" value="1"/>
</dbReference>
<name>A0A853I3C2_9GAMM</name>
<dbReference type="PANTHER" id="PTHR35849">
    <property type="entry name" value="BLR2341 PROTEIN"/>
    <property type="match status" value="1"/>
</dbReference>
<accession>A0A853I3C2</accession>
<dbReference type="InterPro" id="IPR036513">
    <property type="entry name" value="STAS_dom_sf"/>
</dbReference>
<dbReference type="SUPFAM" id="SSF52091">
    <property type="entry name" value="SpoIIaa-like"/>
    <property type="match status" value="1"/>
</dbReference>